<organism evidence="2">
    <name type="scientific">Anguilla anguilla</name>
    <name type="common">European freshwater eel</name>
    <name type="synonym">Muraena anguilla</name>
    <dbReference type="NCBI Taxonomy" id="7936"/>
    <lineage>
        <taxon>Eukaryota</taxon>
        <taxon>Metazoa</taxon>
        <taxon>Chordata</taxon>
        <taxon>Craniata</taxon>
        <taxon>Vertebrata</taxon>
        <taxon>Euteleostomi</taxon>
        <taxon>Actinopterygii</taxon>
        <taxon>Neopterygii</taxon>
        <taxon>Teleostei</taxon>
        <taxon>Anguilliformes</taxon>
        <taxon>Anguillidae</taxon>
        <taxon>Anguilla</taxon>
    </lineage>
</organism>
<evidence type="ECO:0000256" key="1">
    <source>
        <dbReference type="SAM" id="MobiDB-lite"/>
    </source>
</evidence>
<accession>A0A0E9X1G4</accession>
<feature type="region of interest" description="Disordered" evidence="1">
    <location>
        <begin position="1"/>
        <end position="22"/>
    </location>
</feature>
<proteinExistence type="predicted"/>
<evidence type="ECO:0000313" key="2">
    <source>
        <dbReference type="EMBL" id="JAH95543.1"/>
    </source>
</evidence>
<reference evidence="2" key="1">
    <citation type="submission" date="2014-11" db="EMBL/GenBank/DDBJ databases">
        <authorList>
            <person name="Amaro Gonzalez C."/>
        </authorList>
    </citation>
    <scope>NUCLEOTIDE SEQUENCE</scope>
</reference>
<sequence length="36" mass="4139">MPLGEGGRRGGSNVQDRSKDPQRILFKNHSFVPFYF</sequence>
<dbReference type="EMBL" id="GBXM01013034">
    <property type="protein sequence ID" value="JAH95543.1"/>
    <property type="molecule type" value="Transcribed_RNA"/>
</dbReference>
<protein>
    <submittedName>
        <fullName evidence="2">Uncharacterized protein</fullName>
    </submittedName>
</protein>
<name>A0A0E9X1G4_ANGAN</name>
<dbReference type="AlphaFoldDB" id="A0A0E9X1G4"/>
<reference evidence="2" key="2">
    <citation type="journal article" date="2015" name="Fish Shellfish Immunol.">
        <title>Early steps in the European eel (Anguilla anguilla)-Vibrio vulnificus interaction in the gills: Role of the RtxA13 toxin.</title>
        <authorList>
            <person name="Callol A."/>
            <person name="Pajuelo D."/>
            <person name="Ebbesson L."/>
            <person name="Teles M."/>
            <person name="MacKenzie S."/>
            <person name="Amaro C."/>
        </authorList>
    </citation>
    <scope>NUCLEOTIDE SEQUENCE</scope>
</reference>